<accession>A0ABP1R4D0</accession>
<evidence type="ECO:0000313" key="2">
    <source>
        <dbReference type="EMBL" id="CAL8115760.1"/>
    </source>
</evidence>
<evidence type="ECO:0000256" key="1">
    <source>
        <dbReference type="SAM" id="SignalP"/>
    </source>
</evidence>
<gene>
    <name evidence="2" type="ORF">ODALV1_LOCUS17003</name>
</gene>
<comment type="caution">
    <text evidence="2">The sequence shown here is derived from an EMBL/GenBank/DDBJ whole genome shotgun (WGS) entry which is preliminary data.</text>
</comment>
<feature type="signal peptide" evidence="1">
    <location>
        <begin position="1"/>
        <end position="21"/>
    </location>
</feature>
<organism evidence="2 3">
    <name type="scientific">Orchesella dallaii</name>
    <dbReference type="NCBI Taxonomy" id="48710"/>
    <lineage>
        <taxon>Eukaryota</taxon>
        <taxon>Metazoa</taxon>
        <taxon>Ecdysozoa</taxon>
        <taxon>Arthropoda</taxon>
        <taxon>Hexapoda</taxon>
        <taxon>Collembola</taxon>
        <taxon>Entomobryomorpha</taxon>
        <taxon>Entomobryoidea</taxon>
        <taxon>Orchesellidae</taxon>
        <taxon>Orchesellinae</taxon>
        <taxon>Orchesella</taxon>
    </lineage>
</organism>
<dbReference type="EMBL" id="CAXLJM020000051">
    <property type="protein sequence ID" value="CAL8115760.1"/>
    <property type="molecule type" value="Genomic_DNA"/>
</dbReference>
<dbReference type="Proteomes" id="UP001642540">
    <property type="component" value="Unassembled WGS sequence"/>
</dbReference>
<protein>
    <submittedName>
        <fullName evidence="2">Uncharacterized protein</fullName>
    </submittedName>
</protein>
<name>A0ABP1R4D0_9HEXA</name>
<evidence type="ECO:0000313" key="3">
    <source>
        <dbReference type="Proteomes" id="UP001642540"/>
    </source>
</evidence>
<proteinExistence type="predicted"/>
<reference evidence="2 3" key="1">
    <citation type="submission" date="2024-08" db="EMBL/GenBank/DDBJ databases">
        <authorList>
            <person name="Cucini C."/>
            <person name="Frati F."/>
        </authorList>
    </citation>
    <scope>NUCLEOTIDE SEQUENCE [LARGE SCALE GENOMIC DNA]</scope>
</reference>
<keyword evidence="1" id="KW-0732">Signal</keyword>
<keyword evidence="3" id="KW-1185">Reference proteome</keyword>
<feature type="chain" id="PRO_5045517516" evidence="1">
    <location>
        <begin position="22"/>
        <end position="315"/>
    </location>
</feature>
<sequence>MKWTILVSATIIIAAIIETFAFTKDNNVSSNRNVHSQGRRKRAIDPNRRQIIKALENMQRHLVWGSLLESDHNLTDNGLGIPFYTAYGPCNSSKQISFEQISGFTDWSNITYAYMEIYSIACVREYVLSIQFLIGEGYIRLGPANSLTFPRTANIFEEKVKLTYREAERLRFLMELVAFSQVYVSWHMFPVIPVDPNGKQIPQRCFIELVTRLHALDLAQRPAYWYIGKLSNDMGMSFKPILKKIHTEYVQHNDEDGGNLQEKRQCLIVTMGLLEFLIKHARYMRQGQCAHDAFKEFFKDREDVYVTKVNGYRRT</sequence>